<comment type="caution">
    <text evidence="10">The sequence shown here is derived from an EMBL/GenBank/DDBJ whole genome shotgun (WGS) entry which is preliminary data.</text>
</comment>
<dbReference type="EMBL" id="JSVA01000022">
    <property type="protein sequence ID" value="KOF01551.1"/>
    <property type="molecule type" value="Genomic_DNA"/>
</dbReference>
<keyword evidence="3" id="KW-0812">Transmembrane</keyword>
<sequence>MKINRSIVITGLVTLGLGLLIGALFLGGSPNPTAQLDGHEGEGHELEQTASGLWTCSMHPQVRQPEPGDCPFCGMDLIPLKEESGSDNPKMLKMSNAAIQLANIQTSIIGSGNPEAGLTLNGKVKADERRVNVQTTHFAARIEKLYKNFEGETVRKGDKIAELYSPELVTAQEELIEAKKVENSNPILLEAARKKLHHWKLSMEQIQKIESSNTPMRTFDLLADYDGVISKKMVSNGDHLNEGGVLLEITDLSKVWAVFEVYERDLKNLSVGQQIDFTARSISSQQFSGKIAFIEPVLNASSRVVEVRVDVNNANGALKPDVFLKGKVTMNSESGGLMVPKSAVLWTGERSVVYTKVNEEGNEYFMLNEVTLGDASGDYYQVKSGLSIGDEVVTNGAFTLDSESQLKGKISMMNPRKNTAEASSSGFPVVTLPESKDFKSLVAAPFQKQLGTVATAYIDLKDKMVKGEPNSIKSAAVKVKELLSKVDMSLTKGEAHTHWMAMLNPMDESLKKIEGSSNRDQQRLEFINLSKALINAVQSFGTDINSPLYVQFCPMANDNKGATWISKDENIINPYFGDMMLTCGSVESVIGQ</sequence>
<keyword evidence="11" id="KW-1185">Reference proteome</keyword>
<dbReference type="GO" id="GO:0046914">
    <property type="term" value="F:transition metal ion binding"/>
    <property type="evidence" value="ECO:0007669"/>
    <property type="project" value="TreeGrafter"/>
</dbReference>
<dbReference type="PATRIC" id="fig|1566026.4.peg.1821"/>
<evidence type="ECO:0000259" key="5">
    <source>
        <dbReference type="Pfam" id="PF19335"/>
    </source>
</evidence>
<proteinExistence type="inferred from homology"/>
<feature type="domain" description="CusB-like barrel-sandwich hybrid" evidence="7">
    <location>
        <begin position="137"/>
        <end position="249"/>
    </location>
</feature>
<dbReference type="InterPro" id="IPR006143">
    <property type="entry name" value="RND_pump_MFP"/>
</dbReference>
<evidence type="ECO:0000259" key="8">
    <source>
        <dbReference type="Pfam" id="PF25954"/>
    </source>
</evidence>
<evidence type="ECO:0000256" key="3">
    <source>
        <dbReference type="SAM" id="Phobius"/>
    </source>
</evidence>
<evidence type="ECO:0008006" key="12">
    <source>
        <dbReference type="Google" id="ProtNLM"/>
    </source>
</evidence>
<evidence type="ECO:0000256" key="1">
    <source>
        <dbReference type="ARBA" id="ARBA00009477"/>
    </source>
</evidence>
<dbReference type="InterPro" id="IPR021782">
    <property type="entry name" value="DUF3347"/>
</dbReference>
<dbReference type="InterPro" id="IPR058790">
    <property type="entry name" value="BSH_CusB"/>
</dbReference>
<dbReference type="InterPro" id="IPR058791">
    <property type="entry name" value="3HB_CusB"/>
</dbReference>
<feature type="domain" description="CusB-like three alpha-helical bundle" evidence="6">
    <location>
        <begin position="167"/>
        <end position="215"/>
    </location>
</feature>
<dbReference type="InterPro" id="IPR058649">
    <property type="entry name" value="CzcB_C"/>
</dbReference>
<keyword evidence="2" id="KW-0813">Transport</keyword>
<feature type="domain" description="DUF3347" evidence="4">
    <location>
        <begin position="453"/>
        <end position="543"/>
    </location>
</feature>
<evidence type="ECO:0000313" key="10">
    <source>
        <dbReference type="EMBL" id="KOF01551.1"/>
    </source>
</evidence>
<dbReference type="Proteomes" id="UP000036908">
    <property type="component" value="Unassembled WGS sequence"/>
</dbReference>
<dbReference type="GO" id="GO:0060003">
    <property type="term" value="P:copper ion export"/>
    <property type="evidence" value="ECO:0007669"/>
    <property type="project" value="TreeGrafter"/>
</dbReference>
<dbReference type="Pfam" id="PF19335">
    <property type="entry name" value="HMBD"/>
    <property type="match status" value="1"/>
</dbReference>
<dbReference type="SUPFAM" id="SSF111369">
    <property type="entry name" value="HlyD-like secretion proteins"/>
    <property type="match status" value="1"/>
</dbReference>
<evidence type="ECO:0000259" key="6">
    <source>
        <dbReference type="Pfam" id="PF25869"/>
    </source>
</evidence>
<dbReference type="PANTHER" id="PTHR30097">
    <property type="entry name" value="CATION EFFLUX SYSTEM PROTEIN CUSB"/>
    <property type="match status" value="1"/>
</dbReference>
<dbReference type="PANTHER" id="PTHR30097:SF4">
    <property type="entry name" value="SLR6042 PROTEIN"/>
    <property type="match status" value="1"/>
</dbReference>
<feature type="domain" description="CzcB-like C-terminal circularly permuted SH3-like" evidence="9">
    <location>
        <begin position="337"/>
        <end position="400"/>
    </location>
</feature>
<dbReference type="Pfam" id="PF25869">
    <property type="entry name" value="3HB_CusB"/>
    <property type="match status" value="1"/>
</dbReference>
<reference evidence="11" key="1">
    <citation type="submission" date="2014-11" db="EMBL/GenBank/DDBJ databases">
        <title>Genome sequencing of Roseivirga sp. D-25.</title>
        <authorList>
            <person name="Selvaratnam C."/>
            <person name="Thevarajoo S."/>
            <person name="Goh K.M."/>
            <person name="Eee R."/>
            <person name="Chan K.-G."/>
            <person name="Chong C.S."/>
        </authorList>
    </citation>
    <scope>NUCLEOTIDE SEQUENCE [LARGE SCALE GENOMIC DNA]</scope>
    <source>
        <strain evidence="11">D-25</strain>
    </source>
</reference>
<evidence type="ECO:0000256" key="2">
    <source>
        <dbReference type="ARBA" id="ARBA00022448"/>
    </source>
</evidence>
<dbReference type="GO" id="GO:0016020">
    <property type="term" value="C:membrane"/>
    <property type="evidence" value="ECO:0007669"/>
    <property type="project" value="InterPro"/>
</dbReference>
<dbReference type="InterPro" id="IPR058792">
    <property type="entry name" value="Beta-barrel_RND_2"/>
</dbReference>
<dbReference type="Pfam" id="PF11827">
    <property type="entry name" value="DUF3347"/>
    <property type="match status" value="1"/>
</dbReference>
<dbReference type="InterPro" id="IPR051909">
    <property type="entry name" value="MFP_Cation_Efflux"/>
</dbReference>
<evidence type="ECO:0000259" key="7">
    <source>
        <dbReference type="Pfam" id="PF25919"/>
    </source>
</evidence>
<dbReference type="Gene3D" id="2.40.30.170">
    <property type="match status" value="1"/>
</dbReference>
<dbReference type="NCBIfam" id="TIGR01730">
    <property type="entry name" value="RND_mfp"/>
    <property type="match status" value="1"/>
</dbReference>
<dbReference type="Pfam" id="PF25919">
    <property type="entry name" value="BSH_CusB"/>
    <property type="match status" value="1"/>
</dbReference>
<dbReference type="Pfam" id="PF25954">
    <property type="entry name" value="Beta-barrel_RND_2"/>
    <property type="match status" value="1"/>
</dbReference>
<evidence type="ECO:0000259" key="4">
    <source>
        <dbReference type="Pfam" id="PF11827"/>
    </source>
</evidence>
<evidence type="ECO:0000259" key="9">
    <source>
        <dbReference type="Pfam" id="PF25975"/>
    </source>
</evidence>
<comment type="similarity">
    <text evidence="1">Belongs to the membrane fusion protein (MFP) (TC 8.A.1) family.</text>
</comment>
<dbReference type="Pfam" id="PF25975">
    <property type="entry name" value="CzcB_C"/>
    <property type="match status" value="1"/>
</dbReference>
<dbReference type="InterPro" id="IPR045800">
    <property type="entry name" value="HMBD"/>
</dbReference>
<dbReference type="OrthoDB" id="9806939at2"/>
<accession>A0A0L8AH06</accession>
<dbReference type="GO" id="GO:0030288">
    <property type="term" value="C:outer membrane-bounded periplasmic space"/>
    <property type="evidence" value="ECO:0007669"/>
    <property type="project" value="TreeGrafter"/>
</dbReference>
<feature type="transmembrane region" description="Helical" evidence="3">
    <location>
        <begin position="7"/>
        <end position="26"/>
    </location>
</feature>
<feature type="domain" description="Heavy metal binding" evidence="5">
    <location>
        <begin position="54"/>
        <end position="79"/>
    </location>
</feature>
<name>A0A0L8AH06_9BACT</name>
<dbReference type="RefSeq" id="WP_053224939.1">
    <property type="nucleotide sequence ID" value="NZ_JSVA01000022.1"/>
</dbReference>
<organism evidence="10 11">
    <name type="scientific">Roseivirga seohaensis subsp. aquiponti</name>
    <dbReference type="NCBI Taxonomy" id="1566026"/>
    <lineage>
        <taxon>Bacteria</taxon>
        <taxon>Pseudomonadati</taxon>
        <taxon>Bacteroidota</taxon>
        <taxon>Cytophagia</taxon>
        <taxon>Cytophagales</taxon>
        <taxon>Roseivirgaceae</taxon>
        <taxon>Roseivirga</taxon>
    </lineage>
</organism>
<dbReference type="GO" id="GO:0022857">
    <property type="term" value="F:transmembrane transporter activity"/>
    <property type="evidence" value="ECO:0007669"/>
    <property type="project" value="InterPro"/>
</dbReference>
<dbReference type="FunFam" id="2.40.30.170:FF:000010">
    <property type="entry name" value="Efflux RND transporter periplasmic adaptor subunit"/>
    <property type="match status" value="1"/>
</dbReference>
<gene>
    <name evidence="10" type="ORF">OB69_16920</name>
</gene>
<keyword evidence="3" id="KW-0472">Membrane</keyword>
<feature type="domain" description="CusB-like beta-barrel" evidence="8">
    <location>
        <begin position="254"/>
        <end position="328"/>
    </location>
</feature>
<dbReference type="Gene3D" id="2.40.420.20">
    <property type="match status" value="1"/>
</dbReference>
<dbReference type="Gene3D" id="2.40.50.100">
    <property type="match status" value="1"/>
</dbReference>
<protein>
    <recommendedName>
        <fullName evidence="12">Efflux transporter periplasmic adaptor subunit</fullName>
    </recommendedName>
</protein>
<evidence type="ECO:0000313" key="11">
    <source>
        <dbReference type="Proteomes" id="UP000036908"/>
    </source>
</evidence>
<dbReference type="AlphaFoldDB" id="A0A0L8AH06"/>
<dbReference type="GO" id="GO:0015679">
    <property type="term" value="P:plasma membrane copper ion transport"/>
    <property type="evidence" value="ECO:0007669"/>
    <property type="project" value="TreeGrafter"/>
</dbReference>
<keyword evidence="3" id="KW-1133">Transmembrane helix</keyword>